<dbReference type="AlphaFoldDB" id="A0A6A6AZC1"/>
<evidence type="ECO:0000313" key="3">
    <source>
        <dbReference type="EMBL" id="KAF2136127.1"/>
    </source>
</evidence>
<dbReference type="RefSeq" id="XP_033391845.1">
    <property type="nucleotide sequence ID" value="XM_033542671.1"/>
</dbReference>
<accession>A0A6A6AZC1</accession>
<keyword evidence="1" id="KW-0175">Coiled coil</keyword>
<dbReference type="Proteomes" id="UP000799438">
    <property type="component" value="Unassembled WGS sequence"/>
</dbReference>
<proteinExistence type="predicted"/>
<keyword evidence="4" id="KW-1185">Reference proteome</keyword>
<feature type="compositionally biased region" description="Polar residues" evidence="2">
    <location>
        <begin position="542"/>
        <end position="551"/>
    </location>
</feature>
<name>A0A6A6AZC1_9PEZI</name>
<sequence>MSGHQLRAAKEAWTSPQKVTNNRDNAKFLKIYKSAVKAAVRSDLEIPKDSSQPKEFSRRRYMRVERSGSQEKEIASWFSCQRDLKDESSGFWKVRLDVFAITDVEGRATANMEVFLTVRWTKILKTKMRSTNFYAYDQTQDAINEVREPKGYSLLGLVSEHIKKCDEDLFCPFPTEWKWSKDLVGGSGSPTPSQEPTRSQAPSRKRPATADDQASHKRRKTMSKQACDDPDSSGDDSEYGDPTLKVEAFDNDTSTTTTTTTNSASGGTPRPSSSSRNHKGPGRTGAVPGNMDGAHGERANARDSFIRQLLAEQEAWKAEKKGWEKKAQDWKAEKESLEAQKRDVENEKEHLEEKNARLEEKCVRLEEKGVNLEEKNARLKEENERLVEEDERSKTIHRALTNELMATNKKLHEAKERKNSLRGETHDEAQAEKLASWFTCHSASLDITHSNWKVRVDVFIIKDHNGRHRKEIFLIVRCPFPNKAYHWSLDYFTWDPTLGTIDDVAQNGSELVELVSNDVESFGGQLIDAYSKNGRKLFDSNGPPSLSQAPRSNAKKMFDRADRKRRRIIEEESSEDSEMHDYSGDDSEYGNSDLKPENLMETPEPLFSDDIHQDHEQAYAVPRDADQAFRELKEARQKIRMLEAEKDTMETEQKSLKTVNEMLSGNIRELEKRLYEADSKRCTH</sequence>
<feature type="coiled-coil region" evidence="1">
    <location>
        <begin position="306"/>
        <end position="424"/>
    </location>
</feature>
<feature type="region of interest" description="Disordered" evidence="2">
    <location>
        <begin position="538"/>
        <end position="593"/>
    </location>
</feature>
<feature type="coiled-coil region" evidence="1">
    <location>
        <begin position="625"/>
        <end position="680"/>
    </location>
</feature>
<protein>
    <submittedName>
        <fullName evidence="3">Uncharacterized protein</fullName>
    </submittedName>
</protein>
<feature type="compositionally biased region" description="Acidic residues" evidence="2">
    <location>
        <begin position="228"/>
        <end position="239"/>
    </location>
</feature>
<gene>
    <name evidence="3" type="ORF">K452DRAFT_303019</name>
</gene>
<evidence type="ECO:0000256" key="1">
    <source>
        <dbReference type="SAM" id="Coils"/>
    </source>
</evidence>
<feature type="region of interest" description="Disordered" evidence="2">
    <location>
        <begin position="182"/>
        <end position="299"/>
    </location>
</feature>
<evidence type="ECO:0000256" key="2">
    <source>
        <dbReference type="SAM" id="MobiDB-lite"/>
    </source>
</evidence>
<reference evidence="3" key="1">
    <citation type="journal article" date="2020" name="Stud. Mycol.">
        <title>101 Dothideomycetes genomes: a test case for predicting lifestyles and emergence of pathogens.</title>
        <authorList>
            <person name="Haridas S."/>
            <person name="Albert R."/>
            <person name="Binder M."/>
            <person name="Bloem J."/>
            <person name="Labutti K."/>
            <person name="Salamov A."/>
            <person name="Andreopoulos B."/>
            <person name="Baker S."/>
            <person name="Barry K."/>
            <person name="Bills G."/>
            <person name="Bluhm B."/>
            <person name="Cannon C."/>
            <person name="Castanera R."/>
            <person name="Culley D."/>
            <person name="Daum C."/>
            <person name="Ezra D."/>
            <person name="Gonzalez J."/>
            <person name="Henrissat B."/>
            <person name="Kuo A."/>
            <person name="Liang C."/>
            <person name="Lipzen A."/>
            <person name="Lutzoni F."/>
            <person name="Magnuson J."/>
            <person name="Mondo S."/>
            <person name="Nolan M."/>
            <person name="Ohm R."/>
            <person name="Pangilinan J."/>
            <person name="Park H.-J."/>
            <person name="Ramirez L."/>
            <person name="Alfaro M."/>
            <person name="Sun H."/>
            <person name="Tritt A."/>
            <person name="Yoshinaga Y."/>
            <person name="Zwiers L.-H."/>
            <person name="Turgeon B."/>
            <person name="Goodwin S."/>
            <person name="Spatafora J."/>
            <person name="Crous P."/>
            <person name="Grigoriev I."/>
        </authorList>
    </citation>
    <scope>NUCLEOTIDE SEQUENCE</scope>
    <source>
        <strain evidence="3">CBS 121167</strain>
    </source>
</reference>
<dbReference type="EMBL" id="ML995533">
    <property type="protein sequence ID" value="KAF2136127.1"/>
    <property type="molecule type" value="Genomic_DNA"/>
</dbReference>
<dbReference type="GeneID" id="54300168"/>
<organism evidence="3 4">
    <name type="scientific">Aplosporella prunicola CBS 121167</name>
    <dbReference type="NCBI Taxonomy" id="1176127"/>
    <lineage>
        <taxon>Eukaryota</taxon>
        <taxon>Fungi</taxon>
        <taxon>Dikarya</taxon>
        <taxon>Ascomycota</taxon>
        <taxon>Pezizomycotina</taxon>
        <taxon>Dothideomycetes</taxon>
        <taxon>Dothideomycetes incertae sedis</taxon>
        <taxon>Botryosphaeriales</taxon>
        <taxon>Aplosporellaceae</taxon>
        <taxon>Aplosporella</taxon>
    </lineage>
</organism>
<feature type="compositionally biased region" description="Low complexity" evidence="2">
    <location>
        <begin position="251"/>
        <end position="275"/>
    </location>
</feature>
<evidence type="ECO:0000313" key="4">
    <source>
        <dbReference type="Proteomes" id="UP000799438"/>
    </source>
</evidence>
<feature type="compositionally biased region" description="Polar residues" evidence="2">
    <location>
        <begin position="189"/>
        <end position="202"/>
    </location>
</feature>